<evidence type="ECO:0000313" key="5">
    <source>
        <dbReference type="Proteomes" id="UP000319516"/>
    </source>
</evidence>
<evidence type="ECO:0000313" key="4">
    <source>
        <dbReference type="EMBL" id="TQL49448.1"/>
    </source>
</evidence>
<name>A0A542YMW4_9MICO</name>
<keyword evidence="2" id="KW-1133">Transmembrane helix</keyword>
<evidence type="ECO:0000256" key="2">
    <source>
        <dbReference type="SAM" id="Phobius"/>
    </source>
</evidence>
<feature type="compositionally biased region" description="Polar residues" evidence="1">
    <location>
        <begin position="14"/>
        <end position="25"/>
    </location>
</feature>
<dbReference type="RefSeq" id="WP_228393281.1">
    <property type="nucleotide sequence ID" value="NZ_BAAAIK010000003.1"/>
</dbReference>
<feature type="transmembrane region" description="Helical" evidence="2">
    <location>
        <begin position="182"/>
        <end position="208"/>
    </location>
</feature>
<keyword evidence="2 4" id="KW-0812">Transmembrane</keyword>
<dbReference type="InterPro" id="IPR021949">
    <property type="entry name" value="DUF3566_TM"/>
</dbReference>
<feature type="compositionally biased region" description="Low complexity" evidence="1">
    <location>
        <begin position="53"/>
        <end position="62"/>
    </location>
</feature>
<evidence type="ECO:0000256" key="1">
    <source>
        <dbReference type="SAM" id="MobiDB-lite"/>
    </source>
</evidence>
<organism evidence="4 5">
    <name type="scientific">Ornithinicoccus hortensis</name>
    <dbReference type="NCBI Taxonomy" id="82346"/>
    <lineage>
        <taxon>Bacteria</taxon>
        <taxon>Bacillati</taxon>
        <taxon>Actinomycetota</taxon>
        <taxon>Actinomycetes</taxon>
        <taxon>Micrococcales</taxon>
        <taxon>Intrasporangiaceae</taxon>
        <taxon>Ornithinicoccus</taxon>
    </lineage>
</organism>
<feature type="region of interest" description="Disordered" evidence="1">
    <location>
        <begin position="1"/>
        <end position="106"/>
    </location>
</feature>
<feature type="transmembrane region" description="Helical" evidence="2">
    <location>
        <begin position="122"/>
        <end position="145"/>
    </location>
</feature>
<reference evidence="4 5" key="1">
    <citation type="submission" date="2019-06" db="EMBL/GenBank/DDBJ databases">
        <title>Sequencing the genomes of 1000 actinobacteria strains.</title>
        <authorList>
            <person name="Klenk H.-P."/>
        </authorList>
    </citation>
    <scope>NUCLEOTIDE SEQUENCE [LARGE SCALE GENOMIC DNA]</scope>
    <source>
        <strain evidence="4 5">DSM 12335</strain>
    </source>
</reference>
<gene>
    <name evidence="4" type="ORF">FB467_0518</name>
</gene>
<comment type="caution">
    <text evidence="4">The sequence shown here is derived from an EMBL/GenBank/DDBJ whole genome shotgun (WGS) entry which is preliminary data.</text>
</comment>
<accession>A0A542YMW4</accession>
<protein>
    <submittedName>
        <fullName evidence="4">Transmembrane protein DUF3566</fullName>
    </submittedName>
</protein>
<evidence type="ECO:0000259" key="3">
    <source>
        <dbReference type="Pfam" id="PF12089"/>
    </source>
</evidence>
<keyword evidence="5" id="KW-1185">Reference proteome</keyword>
<dbReference type="EMBL" id="VFOP01000001">
    <property type="protein sequence ID" value="TQL49448.1"/>
    <property type="molecule type" value="Genomic_DNA"/>
</dbReference>
<dbReference type="Pfam" id="PF12089">
    <property type="entry name" value="DUF3566"/>
    <property type="match status" value="1"/>
</dbReference>
<proteinExistence type="predicted"/>
<dbReference type="AlphaFoldDB" id="A0A542YMW4"/>
<keyword evidence="2" id="KW-0472">Membrane</keyword>
<dbReference type="Proteomes" id="UP000319516">
    <property type="component" value="Unassembled WGS sequence"/>
</dbReference>
<feature type="domain" description="DUF3566" evidence="3">
    <location>
        <begin position="104"/>
        <end position="224"/>
    </location>
</feature>
<sequence length="225" mass="23197">MSRTDQGDSPVDSDATQKLSRPGTQTGEGSGMRDGAMARTAPRRDLERRARVAGAAGSSGSSGSTGSGSGGSSSSSGTGGRATRPAARTGQRNPATRAPRRSGPRRVRLTLQRVDPWSVMKISFLVSVALGIAGVVMVTVLWSVLSGMQVFSTVNELITMISTGEDGGPSFDLMDYLGFGRVVSLSVVIGVINVILLTALATLTAFLYNVCTALVGGAQLTLSDE</sequence>